<evidence type="ECO:0000256" key="4">
    <source>
        <dbReference type="ARBA" id="ARBA00011233"/>
    </source>
</evidence>
<evidence type="ECO:0000313" key="10">
    <source>
        <dbReference type="EMBL" id="PVY43478.1"/>
    </source>
</evidence>
<name>A0A2U1B4A7_9BACT</name>
<comment type="catalytic activity">
    <reaction evidence="1">
        <text>2-dehydro-3-deoxy-6-phospho-D-gluconate = D-glyceraldehyde 3-phosphate + pyruvate</text>
        <dbReference type="Rhea" id="RHEA:17089"/>
        <dbReference type="ChEBI" id="CHEBI:15361"/>
        <dbReference type="ChEBI" id="CHEBI:57569"/>
        <dbReference type="ChEBI" id="CHEBI:59776"/>
        <dbReference type="EC" id="4.1.2.14"/>
    </reaction>
</comment>
<dbReference type="PANTHER" id="PTHR30246:SF1">
    <property type="entry name" value="2-DEHYDRO-3-DEOXY-6-PHOSPHOGALACTONATE ALDOLASE-RELATED"/>
    <property type="match status" value="1"/>
</dbReference>
<evidence type="ECO:0000256" key="7">
    <source>
        <dbReference type="ARBA" id="ARBA00023270"/>
    </source>
</evidence>
<evidence type="ECO:0000313" key="9">
    <source>
        <dbReference type="EMBL" id="NMD88569.1"/>
    </source>
</evidence>
<dbReference type="EMBL" id="JABAEW010000050">
    <property type="protein sequence ID" value="NMD88569.1"/>
    <property type="molecule type" value="Genomic_DNA"/>
</dbReference>
<dbReference type="CDD" id="cd00452">
    <property type="entry name" value="KDPG_aldolase"/>
    <property type="match status" value="1"/>
</dbReference>
<organism evidence="10 11">
    <name type="scientific">Victivallis vadensis</name>
    <dbReference type="NCBI Taxonomy" id="172901"/>
    <lineage>
        <taxon>Bacteria</taxon>
        <taxon>Pseudomonadati</taxon>
        <taxon>Lentisphaerota</taxon>
        <taxon>Lentisphaeria</taxon>
        <taxon>Victivallales</taxon>
        <taxon>Victivallaceae</taxon>
        <taxon>Victivallis</taxon>
    </lineage>
</organism>
<reference evidence="9 12" key="2">
    <citation type="submission" date="2020-04" db="EMBL/GenBank/DDBJ databases">
        <authorList>
            <person name="Hitch T.C.A."/>
            <person name="Wylensek D."/>
            <person name="Clavel T."/>
        </authorList>
    </citation>
    <scope>NUCLEOTIDE SEQUENCE [LARGE SCALE GENOMIC DNA]</scope>
    <source>
        <strain evidence="9 12">COR2-253-APC-1A</strain>
    </source>
</reference>
<evidence type="ECO:0000256" key="1">
    <source>
        <dbReference type="ARBA" id="ARBA00000654"/>
    </source>
</evidence>
<evidence type="ECO:0000256" key="5">
    <source>
        <dbReference type="ARBA" id="ARBA00013063"/>
    </source>
</evidence>
<dbReference type="RefSeq" id="WP_116883385.1">
    <property type="nucleotide sequence ID" value="NZ_CALXNT010000007.1"/>
</dbReference>
<dbReference type="Pfam" id="PF01081">
    <property type="entry name" value="Aldolase"/>
    <property type="match status" value="1"/>
</dbReference>
<dbReference type="GeneID" id="78294689"/>
<dbReference type="Proteomes" id="UP000245959">
    <property type="component" value="Unassembled WGS sequence"/>
</dbReference>
<dbReference type="NCBIfam" id="TIGR01182">
    <property type="entry name" value="eda"/>
    <property type="match status" value="1"/>
</dbReference>
<protein>
    <recommendedName>
        <fullName evidence="5">2-dehydro-3-deoxy-phosphogluconate aldolase</fullName>
        <ecNumber evidence="5">4.1.2.14</ecNumber>
    </recommendedName>
</protein>
<keyword evidence="7" id="KW-0704">Schiff base</keyword>
<dbReference type="EC" id="4.1.2.14" evidence="5"/>
<reference evidence="10 11" key="1">
    <citation type="submission" date="2018-04" db="EMBL/GenBank/DDBJ databases">
        <title>Genomic Encyclopedia of Type Strains, Phase IV (KMG-IV): sequencing the most valuable type-strain genomes for metagenomic binning, comparative biology and taxonomic classification.</title>
        <authorList>
            <person name="Goeker M."/>
        </authorList>
    </citation>
    <scope>NUCLEOTIDE SEQUENCE [LARGE SCALE GENOMIC DNA]</scope>
    <source>
        <strain evidence="10 11">DSM 14823</strain>
    </source>
</reference>
<dbReference type="SUPFAM" id="SSF51569">
    <property type="entry name" value="Aldolase"/>
    <property type="match status" value="1"/>
</dbReference>
<dbReference type="Gene3D" id="3.20.20.70">
    <property type="entry name" value="Aldolase class I"/>
    <property type="match status" value="1"/>
</dbReference>
<dbReference type="AlphaFoldDB" id="A0A2U1B4A7"/>
<dbReference type="PROSITE" id="PS00160">
    <property type="entry name" value="ALDOLASE_KDPG_KHG_2"/>
    <property type="match status" value="1"/>
</dbReference>
<dbReference type="GO" id="GO:0008675">
    <property type="term" value="F:2-dehydro-3-deoxy-phosphogluconate aldolase activity"/>
    <property type="evidence" value="ECO:0007669"/>
    <property type="project" value="UniProtKB-EC"/>
</dbReference>
<dbReference type="InterPro" id="IPR013785">
    <property type="entry name" value="Aldolase_TIM"/>
</dbReference>
<dbReference type="InterPro" id="IPR031338">
    <property type="entry name" value="KDPG/KHG_AS_2"/>
</dbReference>
<keyword evidence="8" id="KW-0119">Carbohydrate metabolism</keyword>
<comment type="pathway">
    <text evidence="2">Carbohydrate acid metabolism; 2-dehydro-3-deoxy-D-gluconate degradation; D-glyceraldehyde 3-phosphate and pyruvate from 2-dehydro-3-deoxy-D-gluconate: step 2/2.</text>
</comment>
<dbReference type="EMBL" id="QEKH01000008">
    <property type="protein sequence ID" value="PVY43478.1"/>
    <property type="molecule type" value="Genomic_DNA"/>
</dbReference>
<evidence type="ECO:0000256" key="8">
    <source>
        <dbReference type="ARBA" id="ARBA00023277"/>
    </source>
</evidence>
<evidence type="ECO:0000313" key="12">
    <source>
        <dbReference type="Proteomes" id="UP000576225"/>
    </source>
</evidence>
<evidence type="ECO:0000313" key="11">
    <source>
        <dbReference type="Proteomes" id="UP000245959"/>
    </source>
</evidence>
<keyword evidence="6 9" id="KW-0456">Lyase</keyword>
<dbReference type="NCBIfam" id="NF004325">
    <property type="entry name" value="PRK05718.1"/>
    <property type="match status" value="1"/>
</dbReference>
<evidence type="ECO:0000256" key="6">
    <source>
        <dbReference type="ARBA" id="ARBA00023239"/>
    </source>
</evidence>
<dbReference type="InterPro" id="IPR000887">
    <property type="entry name" value="Aldlse_KDPG_KHG"/>
</dbReference>
<proteinExistence type="inferred from homology"/>
<gene>
    <name evidence="9" type="primary">eda</name>
    <name evidence="10" type="ORF">C8D82_1083</name>
    <name evidence="9" type="ORF">HF882_18430</name>
</gene>
<dbReference type="PANTHER" id="PTHR30246">
    <property type="entry name" value="2-KETO-3-DEOXY-6-PHOSPHOGLUCONATE ALDOLASE"/>
    <property type="match status" value="1"/>
</dbReference>
<dbReference type="InterPro" id="IPR031337">
    <property type="entry name" value="KDPG/KHG_AS_1"/>
</dbReference>
<sequence>MSFTLKTEQVVTELGKIRIVPVLVLNDLTSGLKMCEILAECGLPAAEITFRTQAAESIIRAAAKEFPGLYLGAGTILNTCDLKRAFDAGAKFAVAPGFNPKTVRTAVDSDFAFAPGVCTPSEVEQAMDLGCRFLKFFPAEAAGGTKMLKSIIAPYKHLGVRFMPTGGVTTANVQEYLAIKEVVAVGGTWLGKADDIAAGNWDKIRETVKQAVALKEGK</sequence>
<dbReference type="PROSITE" id="PS00159">
    <property type="entry name" value="ALDOLASE_KDPG_KHG_1"/>
    <property type="match status" value="1"/>
</dbReference>
<keyword evidence="11" id="KW-1185">Reference proteome</keyword>
<comment type="subunit">
    <text evidence="4">Homotrimer.</text>
</comment>
<comment type="caution">
    <text evidence="10">The sequence shown here is derived from an EMBL/GenBank/DDBJ whole genome shotgun (WGS) entry which is preliminary data.</text>
</comment>
<comment type="similarity">
    <text evidence="3">Belongs to the KHG/KDPG aldolase family.</text>
</comment>
<accession>A0A2U1B4A7</accession>
<evidence type="ECO:0000256" key="3">
    <source>
        <dbReference type="ARBA" id="ARBA00006906"/>
    </source>
</evidence>
<dbReference type="Proteomes" id="UP000576225">
    <property type="component" value="Unassembled WGS sequence"/>
</dbReference>
<evidence type="ECO:0000256" key="2">
    <source>
        <dbReference type="ARBA" id="ARBA00004736"/>
    </source>
</evidence>